<dbReference type="RefSeq" id="WP_188766417.1">
    <property type="nucleotide sequence ID" value="NZ_BMKK01000004.1"/>
</dbReference>
<reference evidence="1" key="1">
    <citation type="journal article" date="2014" name="Int. J. Syst. Evol. Microbiol.">
        <title>Complete genome sequence of Corynebacterium casei LMG S-19264T (=DSM 44701T), isolated from a smear-ripened cheese.</title>
        <authorList>
            <consortium name="US DOE Joint Genome Institute (JGI-PGF)"/>
            <person name="Walter F."/>
            <person name="Albersmeier A."/>
            <person name="Kalinowski J."/>
            <person name="Ruckert C."/>
        </authorList>
    </citation>
    <scope>NUCLEOTIDE SEQUENCE</scope>
    <source>
        <strain evidence="1">CGMCC 1.15958</strain>
    </source>
</reference>
<proteinExistence type="predicted"/>
<dbReference type="Proteomes" id="UP000609064">
    <property type="component" value="Unassembled WGS sequence"/>
</dbReference>
<accession>A0A916YT60</accession>
<dbReference type="SUPFAM" id="SSF52402">
    <property type="entry name" value="Adenine nucleotide alpha hydrolases-like"/>
    <property type="match status" value="1"/>
</dbReference>
<protein>
    <recommendedName>
        <fullName evidence="3">Universal stress protein</fullName>
    </recommendedName>
</protein>
<organism evidence="1 2">
    <name type="scientific">Emticicia aquatilis</name>
    <dbReference type="NCBI Taxonomy" id="1537369"/>
    <lineage>
        <taxon>Bacteria</taxon>
        <taxon>Pseudomonadati</taxon>
        <taxon>Bacteroidota</taxon>
        <taxon>Cytophagia</taxon>
        <taxon>Cytophagales</taxon>
        <taxon>Leadbetterellaceae</taxon>
        <taxon>Emticicia</taxon>
    </lineage>
</organism>
<sequence length="159" mass="18856">MASKILIPIDFHVESLNTLKLAMNHLETYEVDVVLMYAEDLDNSITELLFYNPKKIIESHRTNEFDEAISILKNRFETRIRSISYAIFHGYRVRLIEDFMKSKEIDDIYLPKSYQLQMPKKGFDPIPLIKKSKLHYKELDWEAGVYDSEELQLNALFIY</sequence>
<dbReference type="AlphaFoldDB" id="A0A916YT60"/>
<evidence type="ECO:0008006" key="3">
    <source>
        <dbReference type="Google" id="ProtNLM"/>
    </source>
</evidence>
<keyword evidence="2" id="KW-1185">Reference proteome</keyword>
<gene>
    <name evidence="1" type="ORF">GCM10011514_24950</name>
</gene>
<evidence type="ECO:0000313" key="1">
    <source>
        <dbReference type="EMBL" id="GGD59993.1"/>
    </source>
</evidence>
<evidence type="ECO:0000313" key="2">
    <source>
        <dbReference type="Proteomes" id="UP000609064"/>
    </source>
</evidence>
<name>A0A916YT60_9BACT</name>
<dbReference type="EMBL" id="BMKK01000004">
    <property type="protein sequence ID" value="GGD59993.1"/>
    <property type="molecule type" value="Genomic_DNA"/>
</dbReference>
<reference evidence="1" key="2">
    <citation type="submission" date="2020-09" db="EMBL/GenBank/DDBJ databases">
        <authorList>
            <person name="Sun Q."/>
            <person name="Zhou Y."/>
        </authorList>
    </citation>
    <scope>NUCLEOTIDE SEQUENCE</scope>
    <source>
        <strain evidence="1">CGMCC 1.15958</strain>
    </source>
</reference>
<comment type="caution">
    <text evidence="1">The sequence shown here is derived from an EMBL/GenBank/DDBJ whole genome shotgun (WGS) entry which is preliminary data.</text>
</comment>